<dbReference type="GO" id="GO:0016787">
    <property type="term" value="F:hydrolase activity"/>
    <property type="evidence" value="ECO:0007669"/>
    <property type="project" value="UniProtKB-KW"/>
</dbReference>
<reference evidence="7" key="1">
    <citation type="submission" date="2015-08" db="EMBL/GenBank/DDBJ databases">
        <authorList>
            <person name="Babu N.S."/>
            <person name="Beckwith C.J."/>
            <person name="Beseler K.G."/>
            <person name="Brison A."/>
            <person name="Carone J.V."/>
            <person name="Caskin T.P."/>
            <person name="Diamond M."/>
            <person name="Durham M.E."/>
            <person name="Foxe J.M."/>
            <person name="Go M."/>
            <person name="Henderson B.A."/>
            <person name="Jones I.B."/>
            <person name="McGettigan J.A."/>
            <person name="Micheletti S.J."/>
            <person name="Nasrallah M.E."/>
            <person name="Ortiz D."/>
            <person name="Piller C.R."/>
            <person name="Privatt S.R."/>
            <person name="Schneider S.L."/>
            <person name="Sharp S."/>
            <person name="Smith T.C."/>
            <person name="Stanton J.D."/>
            <person name="Ullery H.E."/>
            <person name="Wilson R.J."/>
            <person name="Serrano M.G."/>
            <person name="Buck G."/>
            <person name="Lee V."/>
            <person name="Wang Y."/>
            <person name="Carvalho R."/>
            <person name="Voegtly L."/>
            <person name="Shi R."/>
            <person name="Duckworth R."/>
            <person name="Johnson A."/>
            <person name="Loviza R."/>
            <person name="Walstead R."/>
            <person name="Shah Z."/>
            <person name="Kiflezghi M."/>
            <person name="Wade K."/>
            <person name="Ball S.L."/>
            <person name="Bradley K.W."/>
            <person name="Asai D.J."/>
            <person name="Bowman C.A."/>
            <person name="Russell D.A."/>
            <person name="Pope W.H."/>
            <person name="Jacobs-Sera D."/>
            <person name="Hendrix R.W."/>
            <person name="Hatfull G.F."/>
        </authorList>
    </citation>
    <scope>NUCLEOTIDE SEQUENCE</scope>
</reference>
<dbReference type="EMBL" id="CZKA01000085">
    <property type="protein sequence ID" value="CUR60962.1"/>
    <property type="molecule type" value="Genomic_DNA"/>
</dbReference>
<dbReference type="Pfam" id="PF00884">
    <property type="entry name" value="Sulfatase"/>
    <property type="match status" value="1"/>
</dbReference>
<dbReference type="PROSITE" id="PS00149">
    <property type="entry name" value="SULFATASE_2"/>
    <property type="match status" value="1"/>
</dbReference>
<evidence type="ECO:0000256" key="5">
    <source>
        <dbReference type="SAM" id="MobiDB-lite"/>
    </source>
</evidence>
<sequence length="530" mass="59195">MPRPTTRPSRGTRLLAVTAIATLGAAALGACDSTAGPRSEETRHVVSRGPQPVPSPGPDDAISLTDPLSPQDVQTPRRPNLLMVTVDDAAFGDMRFMPHLQRLMVDQGVTLTNGIAPTPICVPARASLISGQYAHNHGALTIDGAGGGFKAFEDSRTLPVWLRRSGYDTMFVGKYLNGYGKNGSNRYVPPGWTDWRATVDPTTYNFVRPTINNNGTNVSHREYSTKLFSDLTHNLLSAPRRTKHPWYLWVNYVAPHVGGPAAADDPLNTHPGDRRPIKTTTPAKRDENTFRKLRLPRKPDMFENADDKAIIRATHRTWSPSRRQQLREARQQRVEALQAVDRALARTVTTLRRTHQLDNTYIVLTSDNGYVLGEHNLQGKLWYFREIENIPMYVRGPGLPRGVKSSTPVTNADWAPTFAALAGATPTRPMDGLDVIPWLRTGATTRVVPIEAYPVDGGRERIYSGVIVGPWTYVINRGGREELYYRKVDPWQINNLRRDARFRSQLKELRQLNVQYADCAASTCPGEFYR</sequence>
<dbReference type="InterPro" id="IPR017850">
    <property type="entry name" value="Alkaline_phosphatase_core_sf"/>
</dbReference>
<evidence type="ECO:0000259" key="6">
    <source>
        <dbReference type="Pfam" id="PF00884"/>
    </source>
</evidence>
<dbReference type="CDD" id="cd16147">
    <property type="entry name" value="G6S"/>
    <property type="match status" value="1"/>
</dbReference>
<accession>A0A2P2CIV0</accession>
<keyword evidence="4" id="KW-0325">Glycoprotein</keyword>
<feature type="domain" description="Sulfatase N-terminal" evidence="6">
    <location>
        <begin position="79"/>
        <end position="424"/>
    </location>
</feature>
<proteinExistence type="inferred from homology"/>
<name>A0A2P2CIV0_9ZZZZ</name>
<dbReference type="InterPro" id="IPR024607">
    <property type="entry name" value="Sulfatase_CS"/>
</dbReference>
<feature type="region of interest" description="Disordered" evidence="5">
    <location>
        <begin position="31"/>
        <end position="77"/>
    </location>
</feature>
<keyword evidence="2" id="KW-0732">Signal</keyword>
<evidence type="ECO:0000256" key="2">
    <source>
        <dbReference type="ARBA" id="ARBA00022729"/>
    </source>
</evidence>
<keyword evidence="3" id="KW-0378">Hydrolase</keyword>
<dbReference type="SUPFAM" id="SSF53649">
    <property type="entry name" value="Alkaline phosphatase-like"/>
    <property type="match status" value="1"/>
</dbReference>
<dbReference type="Gene3D" id="3.40.720.10">
    <property type="entry name" value="Alkaline Phosphatase, subunit A"/>
    <property type="match status" value="1"/>
</dbReference>
<dbReference type="PROSITE" id="PS51257">
    <property type="entry name" value="PROKAR_LIPOPROTEIN"/>
    <property type="match status" value="1"/>
</dbReference>
<evidence type="ECO:0000313" key="7">
    <source>
        <dbReference type="EMBL" id="CUR60962.1"/>
    </source>
</evidence>
<feature type="region of interest" description="Disordered" evidence="5">
    <location>
        <begin position="262"/>
        <end position="281"/>
    </location>
</feature>
<protein>
    <submittedName>
        <fullName evidence="7">Putative Arylsulfatase</fullName>
    </submittedName>
</protein>
<gene>
    <name evidence="7" type="ORF">NOCA290076</name>
</gene>
<evidence type="ECO:0000256" key="3">
    <source>
        <dbReference type="ARBA" id="ARBA00022801"/>
    </source>
</evidence>
<evidence type="ECO:0000256" key="4">
    <source>
        <dbReference type="ARBA" id="ARBA00023180"/>
    </source>
</evidence>
<dbReference type="AlphaFoldDB" id="A0A2P2CIV0"/>
<evidence type="ECO:0000256" key="1">
    <source>
        <dbReference type="ARBA" id="ARBA00008779"/>
    </source>
</evidence>
<comment type="similarity">
    <text evidence="1">Belongs to the sulfatase family.</text>
</comment>
<dbReference type="PANTHER" id="PTHR43108:SF8">
    <property type="entry name" value="SD21168P"/>
    <property type="match status" value="1"/>
</dbReference>
<dbReference type="PANTHER" id="PTHR43108">
    <property type="entry name" value="N-ACETYLGLUCOSAMINE-6-SULFATASE FAMILY MEMBER"/>
    <property type="match status" value="1"/>
</dbReference>
<dbReference type="InterPro" id="IPR000917">
    <property type="entry name" value="Sulfatase_N"/>
</dbReference>
<organism evidence="7">
    <name type="scientific">metagenome</name>
    <dbReference type="NCBI Taxonomy" id="256318"/>
    <lineage>
        <taxon>unclassified sequences</taxon>
        <taxon>metagenomes</taxon>
    </lineage>
</organism>